<name>I4C038_DESTA</name>
<dbReference type="PANTHER" id="PTHR12083">
    <property type="entry name" value="BIFUNCTIONAL POLYNUCLEOTIDE PHOSPHATASE/KINASE"/>
    <property type="match status" value="1"/>
</dbReference>
<dbReference type="InterPro" id="IPR017101">
    <property type="entry name" value="P-loop_ATP/GTP-bd_All4644_prd"/>
</dbReference>
<gene>
    <name evidence="1" type="ordered locus">Desti_0183</name>
</gene>
<dbReference type="GO" id="GO:0003690">
    <property type="term" value="F:double-stranded DNA binding"/>
    <property type="evidence" value="ECO:0007669"/>
    <property type="project" value="TreeGrafter"/>
</dbReference>
<dbReference type="HOGENOM" id="CLU_119557_0_0_7"/>
<dbReference type="Pfam" id="PF13671">
    <property type="entry name" value="AAA_33"/>
    <property type="match status" value="1"/>
</dbReference>
<dbReference type="STRING" id="706587.Desti_0183"/>
<dbReference type="InterPro" id="IPR027417">
    <property type="entry name" value="P-loop_NTPase"/>
</dbReference>
<dbReference type="PANTHER" id="PTHR12083:SF9">
    <property type="entry name" value="BIFUNCTIONAL POLYNUCLEOTIDE PHOSPHATASE_KINASE"/>
    <property type="match status" value="1"/>
</dbReference>
<dbReference type="Proteomes" id="UP000006055">
    <property type="component" value="Chromosome"/>
</dbReference>
<keyword evidence="2" id="KW-1185">Reference proteome</keyword>
<protein>
    <recommendedName>
        <fullName evidence="3">Kinase</fullName>
    </recommendedName>
</protein>
<dbReference type="GO" id="GO:0046404">
    <property type="term" value="F:ATP-dependent polydeoxyribonucleotide 5'-hydroxyl-kinase activity"/>
    <property type="evidence" value="ECO:0007669"/>
    <property type="project" value="TreeGrafter"/>
</dbReference>
<dbReference type="AlphaFoldDB" id="I4C038"/>
<organism evidence="1 2">
    <name type="scientific">Desulfomonile tiedjei (strain ATCC 49306 / DSM 6799 / DCB-1)</name>
    <dbReference type="NCBI Taxonomy" id="706587"/>
    <lineage>
        <taxon>Bacteria</taxon>
        <taxon>Pseudomonadati</taxon>
        <taxon>Thermodesulfobacteriota</taxon>
        <taxon>Desulfomonilia</taxon>
        <taxon>Desulfomonilales</taxon>
        <taxon>Desulfomonilaceae</taxon>
        <taxon>Desulfomonile</taxon>
    </lineage>
</organism>
<dbReference type="eggNOG" id="COG4639">
    <property type="taxonomic scope" value="Bacteria"/>
</dbReference>
<reference evidence="2" key="1">
    <citation type="submission" date="2012-06" db="EMBL/GenBank/DDBJ databases">
        <title>Complete sequence of chromosome of Desulfomonile tiedjei DSM 6799.</title>
        <authorList>
            <person name="Lucas S."/>
            <person name="Copeland A."/>
            <person name="Lapidus A."/>
            <person name="Glavina del Rio T."/>
            <person name="Dalin E."/>
            <person name="Tice H."/>
            <person name="Bruce D."/>
            <person name="Goodwin L."/>
            <person name="Pitluck S."/>
            <person name="Peters L."/>
            <person name="Ovchinnikova G."/>
            <person name="Zeytun A."/>
            <person name="Lu M."/>
            <person name="Kyrpides N."/>
            <person name="Mavromatis K."/>
            <person name="Ivanova N."/>
            <person name="Brettin T."/>
            <person name="Detter J.C."/>
            <person name="Han C."/>
            <person name="Larimer F."/>
            <person name="Land M."/>
            <person name="Hauser L."/>
            <person name="Markowitz V."/>
            <person name="Cheng J.-F."/>
            <person name="Hugenholtz P."/>
            <person name="Woyke T."/>
            <person name="Wu D."/>
            <person name="Spring S."/>
            <person name="Schroeder M."/>
            <person name="Brambilla E."/>
            <person name="Klenk H.-P."/>
            <person name="Eisen J.A."/>
        </authorList>
    </citation>
    <scope>NUCLEOTIDE SEQUENCE [LARGE SCALE GENOMIC DNA]</scope>
    <source>
        <strain evidence="2">ATCC 49306 / DSM 6799 / DCB-1</strain>
    </source>
</reference>
<sequence length="145" mass="16707">MQLILLIGIQASGKSTFYKKRFVDTHIRINLDMLKTRHREWILFQACLEAKQPVVIDNTNPTKKDRSRYILPARSAGFRIIGYYFQTLVDDALSRNRRRDRGKVIPDRGIQATQAKLEPPSYEEGFDDLFTVSIAGRGSFSVCRI</sequence>
<dbReference type="PATRIC" id="fig|706587.4.peg.208"/>
<dbReference type="KEGG" id="dti:Desti_0183"/>
<proteinExistence type="predicted"/>
<evidence type="ECO:0000313" key="1">
    <source>
        <dbReference type="EMBL" id="AFM22929.1"/>
    </source>
</evidence>
<dbReference type="RefSeq" id="WP_014808088.1">
    <property type="nucleotide sequence ID" value="NC_018025.1"/>
</dbReference>
<dbReference type="GO" id="GO:0006281">
    <property type="term" value="P:DNA repair"/>
    <property type="evidence" value="ECO:0007669"/>
    <property type="project" value="TreeGrafter"/>
</dbReference>
<dbReference type="Gene3D" id="3.40.50.300">
    <property type="entry name" value="P-loop containing nucleotide triphosphate hydrolases"/>
    <property type="match status" value="1"/>
</dbReference>
<accession>I4C038</accession>
<dbReference type="PIRSF" id="PIRSF037081">
    <property type="entry name" value="P-loop_All4644_prd"/>
    <property type="match status" value="1"/>
</dbReference>
<dbReference type="SUPFAM" id="SSF52540">
    <property type="entry name" value="P-loop containing nucleoside triphosphate hydrolases"/>
    <property type="match status" value="1"/>
</dbReference>
<evidence type="ECO:0000313" key="2">
    <source>
        <dbReference type="Proteomes" id="UP000006055"/>
    </source>
</evidence>
<dbReference type="EMBL" id="CP003360">
    <property type="protein sequence ID" value="AFM22929.1"/>
    <property type="molecule type" value="Genomic_DNA"/>
</dbReference>
<evidence type="ECO:0008006" key="3">
    <source>
        <dbReference type="Google" id="ProtNLM"/>
    </source>
</evidence>
<dbReference type="GO" id="GO:0046403">
    <property type="term" value="F:polynucleotide 3'-phosphatase activity"/>
    <property type="evidence" value="ECO:0007669"/>
    <property type="project" value="TreeGrafter"/>
</dbReference>
<dbReference type="OrthoDB" id="8564590at2"/>